<dbReference type="KEGG" id="dcr:108200959"/>
<comment type="similarity">
    <text evidence="19">Belongs to the peroxidase family. Classical plant (class III) peroxidase subfamily.</text>
</comment>
<keyword evidence="23" id="KW-1185">Reference proteome</keyword>
<evidence type="ECO:0000256" key="16">
    <source>
        <dbReference type="PIRSR" id="PIRSR600823-3"/>
    </source>
</evidence>
<keyword evidence="9 16" id="KW-0106">Calcium</keyword>
<evidence type="ECO:0000256" key="11">
    <source>
        <dbReference type="ARBA" id="ARBA00023004"/>
    </source>
</evidence>
<evidence type="ECO:0000256" key="19">
    <source>
        <dbReference type="RuleBase" id="RU362060"/>
    </source>
</evidence>
<evidence type="ECO:0000256" key="8">
    <source>
        <dbReference type="ARBA" id="ARBA00022729"/>
    </source>
</evidence>
<reference evidence="22" key="1">
    <citation type="journal article" date="2016" name="Nat. Genet.">
        <title>A high-quality carrot genome assembly provides new insights into carotenoid accumulation and asterid genome evolution.</title>
        <authorList>
            <person name="Iorizzo M."/>
            <person name="Ellison S."/>
            <person name="Senalik D."/>
            <person name="Zeng P."/>
            <person name="Satapoomin P."/>
            <person name="Huang J."/>
            <person name="Bowman M."/>
            <person name="Iovene M."/>
            <person name="Sanseverino W."/>
            <person name="Cavagnaro P."/>
            <person name="Yildiz M."/>
            <person name="Macko-Podgorni A."/>
            <person name="Moranska E."/>
            <person name="Grzebelus E."/>
            <person name="Grzebelus D."/>
            <person name="Ashrafi H."/>
            <person name="Zheng Z."/>
            <person name="Cheng S."/>
            <person name="Spooner D."/>
            <person name="Van Deynze A."/>
            <person name="Simon P."/>
        </authorList>
    </citation>
    <scope>NUCLEOTIDE SEQUENCE</scope>
    <source>
        <tissue evidence="22">Leaf</tissue>
    </source>
</reference>
<protein>
    <recommendedName>
        <fullName evidence="3 19">Peroxidase</fullName>
        <ecNumber evidence="3 19">1.11.1.7</ecNumber>
    </recommendedName>
</protein>
<accession>A0AAF0XWG6</accession>
<feature type="transmembrane region" description="Helical" evidence="20">
    <location>
        <begin position="12"/>
        <end position="37"/>
    </location>
</feature>
<evidence type="ECO:0000256" key="18">
    <source>
        <dbReference type="PIRSR" id="PIRSR600823-5"/>
    </source>
</evidence>
<feature type="binding site" evidence="16">
    <location>
        <position position="73"/>
    </location>
    <ligand>
        <name>Ca(2+)</name>
        <dbReference type="ChEBI" id="CHEBI:29108"/>
        <label>1</label>
    </ligand>
</feature>
<feature type="domain" description="Plant heme peroxidase family profile" evidence="21">
    <location>
        <begin position="31"/>
        <end position="332"/>
    </location>
</feature>
<feature type="binding site" evidence="16">
    <location>
        <position position="92"/>
    </location>
    <ligand>
        <name>Ca(2+)</name>
        <dbReference type="ChEBI" id="CHEBI:29108"/>
        <label>1</label>
    </ligand>
</feature>
<feature type="disulfide bond" evidence="18">
    <location>
        <begin position="74"/>
        <end position="79"/>
    </location>
</feature>
<keyword evidence="10 19" id="KW-0560">Oxidoreductase</keyword>
<evidence type="ECO:0000256" key="12">
    <source>
        <dbReference type="ARBA" id="ARBA00023157"/>
    </source>
</evidence>
<dbReference type="AlphaFoldDB" id="A0AAF0XWG6"/>
<dbReference type="GO" id="GO:0020037">
    <property type="term" value="F:heme binding"/>
    <property type="evidence" value="ECO:0007669"/>
    <property type="project" value="UniProtKB-UniRule"/>
</dbReference>
<feature type="disulfide bond" evidence="18">
    <location>
        <begin position="202"/>
        <end position="234"/>
    </location>
</feature>
<feature type="site" description="Transition state stabilizer" evidence="17">
    <location>
        <position position="68"/>
    </location>
</feature>
<feature type="active site" description="Proton acceptor" evidence="14">
    <location>
        <position position="72"/>
    </location>
</feature>
<keyword evidence="13 19" id="KW-0376">Hydrogen peroxide</keyword>
<feature type="binding site" evidence="16">
    <location>
        <position position="76"/>
    </location>
    <ligand>
        <name>Ca(2+)</name>
        <dbReference type="ChEBI" id="CHEBI:29108"/>
        <label>1</label>
    </ligand>
</feature>
<keyword evidence="20" id="KW-1133">Transmembrane helix</keyword>
<keyword evidence="6 19" id="KW-0349">Heme</keyword>
<feature type="binding site" evidence="16">
    <location>
        <position position="196"/>
    </location>
    <ligand>
        <name>Ca(2+)</name>
        <dbReference type="ChEBI" id="CHEBI:29108"/>
        <label>2</label>
    </ligand>
</feature>
<evidence type="ECO:0000256" key="6">
    <source>
        <dbReference type="ARBA" id="ARBA00022617"/>
    </source>
</evidence>
<dbReference type="GO" id="GO:0140825">
    <property type="term" value="F:lactoperoxidase activity"/>
    <property type="evidence" value="ECO:0007669"/>
    <property type="project" value="UniProtKB-EC"/>
</dbReference>
<dbReference type="InterPro" id="IPR002016">
    <property type="entry name" value="Haem_peroxidase"/>
</dbReference>
<feature type="binding site" evidence="16">
    <location>
        <position position="247"/>
    </location>
    <ligand>
        <name>Ca(2+)</name>
        <dbReference type="ChEBI" id="CHEBI:29108"/>
        <label>2</label>
    </ligand>
</feature>
<feature type="disulfide bond" evidence="18">
    <location>
        <begin position="124"/>
        <end position="328"/>
    </location>
</feature>
<dbReference type="PANTHER" id="PTHR31517">
    <property type="match status" value="1"/>
</dbReference>
<keyword evidence="12 18" id="KW-1015">Disulfide bond</keyword>
<comment type="similarity">
    <text evidence="2">Belongs to the peroxidase family. Ascorbate peroxidase subfamily.</text>
</comment>
<evidence type="ECO:0000313" key="22">
    <source>
        <dbReference type="EMBL" id="WOH14109.1"/>
    </source>
</evidence>
<dbReference type="GO" id="GO:0046872">
    <property type="term" value="F:metal ion binding"/>
    <property type="evidence" value="ECO:0007669"/>
    <property type="project" value="UniProtKB-UniRule"/>
</dbReference>
<evidence type="ECO:0000256" key="17">
    <source>
        <dbReference type="PIRSR" id="PIRSR600823-4"/>
    </source>
</evidence>
<dbReference type="InterPro" id="IPR000823">
    <property type="entry name" value="Peroxidase_pln"/>
</dbReference>
<dbReference type="PROSITE" id="PS51257">
    <property type="entry name" value="PROKAR_LIPOPROTEIN"/>
    <property type="match status" value="1"/>
</dbReference>
<dbReference type="PRINTS" id="PR00458">
    <property type="entry name" value="PEROXIDASE"/>
</dbReference>
<keyword evidence="20" id="KW-0472">Membrane</keyword>
<comment type="subcellular location">
    <subcellularLocation>
        <location evidence="19">Secreted</location>
    </subcellularLocation>
</comment>
<dbReference type="PANTHER" id="PTHR31517:SF84">
    <property type="entry name" value="PEROXIDASE"/>
    <property type="match status" value="1"/>
</dbReference>
<keyword evidence="5 19" id="KW-0575">Peroxidase</keyword>
<dbReference type="InterPro" id="IPR019794">
    <property type="entry name" value="Peroxidases_AS"/>
</dbReference>
<feature type="disulfide bond" evidence="18">
    <location>
        <begin position="41"/>
        <end position="118"/>
    </location>
</feature>
<evidence type="ECO:0000259" key="21">
    <source>
        <dbReference type="PROSITE" id="PS50873"/>
    </source>
</evidence>
<comment type="catalytic activity">
    <reaction evidence="1 19">
        <text>2 a phenolic donor + H2O2 = 2 a phenolic radical donor + 2 H2O</text>
        <dbReference type="Rhea" id="RHEA:56136"/>
        <dbReference type="ChEBI" id="CHEBI:15377"/>
        <dbReference type="ChEBI" id="CHEBI:16240"/>
        <dbReference type="ChEBI" id="CHEBI:139520"/>
        <dbReference type="ChEBI" id="CHEBI:139521"/>
        <dbReference type="EC" id="1.11.1.7"/>
    </reaction>
</comment>
<evidence type="ECO:0000256" key="14">
    <source>
        <dbReference type="PIRSR" id="PIRSR600823-1"/>
    </source>
</evidence>
<dbReference type="Gene3D" id="1.10.520.10">
    <property type="match status" value="1"/>
</dbReference>
<evidence type="ECO:0000256" key="9">
    <source>
        <dbReference type="ARBA" id="ARBA00022837"/>
    </source>
</evidence>
<dbReference type="SUPFAM" id="SSF48113">
    <property type="entry name" value="Heme-dependent peroxidases"/>
    <property type="match status" value="1"/>
</dbReference>
<dbReference type="InterPro" id="IPR019793">
    <property type="entry name" value="Peroxidases_heam-ligand_BS"/>
</dbReference>
<evidence type="ECO:0000256" key="13">
    <source>
        <dbReference type="ARBA" id="ARBA00023324"/>
    </source>
</evidence>
<evidence type="ECO:0000256" key="20">
    <source>
        <dbReference type="SAM" id="Phobius"/>
    </source>
</evidence>
<dbReference type="FunFam" id="1.10.420.10:FF:000010">
    <property type="entry name" value="Peroxidase"/>
    <property type="match status" value="1"/>
</dbReference>
<dbReference type="GO" id="GO:0042744">
    <property type="term" value="P:hydrogen peroxide catabolic process"/>
    <property type="evidence" value="ECO:0007669"/>
    <property type="project" value="UniProtKB-KW"/>
</dbReference>
<dbReference type="PRINTS" id="PR00461">
    <property type="entry name" value="PLPEROXIDASE"/>
</dbReference>
<proteinExistence type="inferred from homology"/>
<dbReference type="Pfam" id="PF00141">
    <property type="entry name" value="peroxidase"/>
    <property type="match status" value="1"/>
</dbReference>
<evidence type="ECO:0000256" key="15">
    <source>
        <dbReference type="PIRSR" id="PIRSR600823-2"/>
    </source>
</evidence>
<dbReference type="EC" id="1.11.1.7" evidence="3 19"/>
<dbReference type="GO" id="GO:0050832">
    <property type="term" value="P:defense response to fungus"/>
    <property type="evidence" value="ECO:0007669"/>
    <property type="project" value="UniProtKB-ARBA"/>
</dbReference>
<feature type="binding site" evidence="16">
    <location>
        <position position="78"/>
    </location>
    <ligand>
        <name>Ca(2+)</name>
        <dbReference type="ChEBI" id="CHEBI:29108"/>
        <label>1</label>
    </ligand>
</feature>
<dbReference type="InterPro" id="IPR033905">
    <property type="entry name" value="Secretory_peroxidase"/>
</dbReference>
<comment type="function">
    <text evidence="19">Removal of H(2)O(2), oxidation of toxic reductants, biosynthesis and degradation of lignin, suberization, auxin catabolism, response to environmental stresses such as wounding, pathogen attack and oxidative stress.</text>
</comment>
<dbReference type="PROSITE" id="PS00436">
    <property type="entry name" value="PEROXIDASE_2"/>
    <property type="match status" value="1"/>
</dbReference>
<dbReference type="GO" id="GO:0006979">
    <property type="term" value="P:response to oxidative stress"/>
    <property type="evidence" value="ECO:0007669"/>
    <property type="project" value="UniProtKB-UniRule"/>
</dbReference>
<feature type="binding site" evidence="16">
    <location>
        <position position="82"/>
    </location>
    <ligand>
        <name>Ca(2+)</name>
        <dbReference type="ChEBI" id="CHEBI:29108"/>
        <label>1</label>
    </ligand>
</feature>
<dbReference type="FunFam" id="1.10.520.10:FF:000001">
    <property type="entry name" value="Peroxidase"/>
    <property type="match status" value="1"/>
</dbReference>
<evidence type="ECO:0000256" key="1">
    <source>
        <dbReference type="ARBA" id="ARBA00000189"/>
    </source>
</evidence>
<dbReference type="Proteomes" id="UP000077755">
    <property type="component" value="Chromosome 9"/>
</dbReference>
<keyword evidence="8" id="KW-0732">Signal</keyword>
<dbReference type="PROSITE" id="PS50873">
    <property type="entry name" value="PEROXIDASE_4"/>
    <property type="match status" value="1"/>
</dbReference>
<evidence type="ECO:0000256" key="3">
    <source>
        <dbReference type="ARBA" id="ARBA00012313"/>
    </source>
</evidence>
<evidence type="ECO:0000313" key="23">
    <source>
        <dbReference type="Proteomes" id="UP000077755"/>
    </source>
</evidence>
<comment type="cofactor">
    <cofactor evidence="16 19">
        <name>heme b</name>
        <dbReference type="ChEBI" id="CHEBI:60344"/>
    </cofactor>
    <text evidence="16 19">Binds 1 heme b (iron(II)-protoporphyrin IX) group per subunit.</text>
</comment>
<dbReference type="PROSITE" id="PS00435">
    <property type="entry name" value="PEROXIDASE_1"/>
    <property type="match status" value="1"/>
</dbReference>
<feature type="binding site" evidence="16">
    <location>
        <position position="80"/>
    </location>
    <ligand>
        <name>Ca(2+)</name>
        <dbReference type="ChEBI" id="CHEBI:29108"/>
        <label>1</label>
    </ligand>
</feature>
<name>A0AAF0XWG6_DAUCS</name>
<sequence>MYNCGKLNYYHIIMLALSIVFSCFFGFSQGQLMFGFYSNSCPNAESIVSQVVSEKVRENPANAPVLLRLHFHDCYVQGCDASILIDNGPNAERSAFGHQGVRGFDVIDQAKAQLEEACPGVVSCADIVAMAARDAVALVNGPRYQVQTGRRDGTVSDKSLADDMPDVNDSIQTLKAKFVSKGLSDKDLVVLSAAHTIGTTACFFMEKRLYSFSLNGVSDPSINPSLLPELQATCPRNGDVNVRLPMDRGSPQTFDKHILQNIRTGFAVIASDAKLYDDVITRSIVDSYFGPLNPVLGPSFETDFVNSMIKMGSIDVKTGTEGQIRRVCRAFN</sequence>
<evidence type="ECO:0000256" key="10">
    <source>
        <dbReference type="ARBA" id="ARBA00023002"/>
    </source>
</evidence>
<keyword evidence="4 19" id="KW-0964">Secreted</keyword>
<feature type="binding site" evidence="16">
    <location>
        <position position="255"/>
    </location>
    <ligand>
        <name>Ca(2+)</name>
        <dbReference type="ChEBI" id="CHEBI:29108"/>
        <label>2</label>
    </ligand>
</feature>
<reference evidence="22" key="2">
    <citation type="submission" date="2022-03" db="EMBL/GenBank/DDBJ databases">
        <title>Draft title - Genomic analysis of global carrot germplasm unveils the trajectory of domestication and the origin of high carotenoid orange carrot.</title>
        <authorList>
            <person name="Iorizzo M."/>
            <person name="Ellison S."/>
            <person name="Senalik D."/>
            <person name="Macko-Podgorni A."/>
            <person name="Grzebelus D."/>
            <person name="Bostan H."/>
            <person name="Rolling W."/>
            <person name="Curaba J."/>
            <person name="Simon P."/>
        </authorList>
    </citation>
    <scope>NUCLEOTIDE SEQUENCE</scope>
    <source>
        <tissue evidence="22">Leaf</tissue>
    </source>
</reference>
<dbReference type="CDD" id="cd00693">
    <property type="entry name" value="secretory_peroxidase"/>
    <property type="match status" value="1"/>
</dbReference>
<evidence type="ECO:0000256" key="4">
    <source>
        <dbReference type="ARBA" id="ARBA00022525"/>
    </source>
</evidence>
<dbReference type="InterPro" id="IPR010255">
    <property type="entry name" value="Haem_peroxidase_sf"/>
</dbReference>
<keyword evidence="7 16" id="KW-0479">Metal-binding</keyword>
<feature type="binding site" description="axial binding residue" evidence="16">
    <location>
        <position position="195"/>
    </location>
    <ligand>
        <name>heme b</name>
        <dbReference type="ChEBI" id="CHEBI:60344"/>
    </ligand>
    <ligandPart>
        <name>Fe</name>
        <dbReference type="ChEBI" id="CHEBI:18248"/>
    </ligandPart>
</feature>
<comment type="cofactor">
    <cofactor evidence="16 19">
        <name>Ca(2+)</name>
        <dbReference type="ChEBI" id="CHEBI:29108"/>
    </cofactor>
    <text evidence="16 19">Binds 2 calcium ions per subunit.</text>
</comment>
<keyword evidence="20" id="KW-0812">Transmembrane</keyword>
<keyword evidence="11 16" id="KW-0408">Iron</keyword>
<evidence type="ECO:0000256" key="7">
    <source>
        <dbReference type="ARBA" id="ARBA00022723"/>
    </source>
</evidence>
<feature type="binding site" evidence="15">
    <location>
        <position position="165"/>
    </location>
    <ligand>
        <name>substrate</name>
    </ligand>
</feature>
<evidence type="ECO:0000256" key="5">
    <source>
        <dbReference type="ARBA" id="ARBA00022559"/>
    </source>
</evidence>
<dbReference type="GO" id="GO:0005576">
    <property type="term" value="C:extracellular region"/>
    <property type="evidence" value="ECO:0007669"/>
    <property type="project" value="UniProtKB-SubCell"/>
</dbReference>
<gene>
    <name evidence="22" type="ORF">DCAR_0933625</name>
</gene>
<evidence type="ECO:0000256" key="2">
    <source>
        <dbReference type="ARBA" id="ARBA00006873"/>
    </source>
</evidence>
<dbReference type="EMBL" id="CP093351">
    <property type="protein sequence ID" value="WOH14109.1"/>
    <property type="molecule type" value="Genomic_DNA"/>
</dbReference>
<dbReference type="Gene3D" id="1.10.420.10">
    <property type="entry name" value="Peroxidase, domain 2"/>
    <property type="match status" value="1"/>
</dbReference>
<organism evidence="22 23">
    <name type="scientific">Daucus carota subsp. sativus</name>
    <name type="common">Carrot</name>
    <dbReference type="NCBI Taxonomy" id="79200"/>
    <lineage>
        <taxon>Eukaryota</taxon>
        <taxon>Viridiplantae</taxon>
        <taxon>Streptophyta</taxon>
        <taxon>Embryophyta</taxon>
        <taxon>Tracheophyta</taxon>
        <taxon>Spermatophyta</taxon>
        <taxon>Magnoliopsida</taxon>
        <taxon>eudicotyledons</taxon>
        <taxon>Gunneridae</taxon>
        <taxon>Pentapetalae</taxon>
        <taxon>asterids</taxon>
        <taxon>campanulids</taxon>
        <taxon>Apiales</taxon>
        <taxon>Apiaceae</taxon>
        <taxon>Apioideae</taxon>
        <taxon>Scandiceae</taxon>
        <taxon>Daucinae</taxon>
        <taxon>Daucus</taxon>
        <taxon>Daucus sect. Daucus</taxon>
    </lineage>
</organism>